<keyword evidence="1" id="KW-0548">Nucleotidyltransferase</keyword>
<dbReference type="PANTHER" id="PTHR11669">
    <property type="entry name" value="REPLICATION FACTOR C / DNA POLYMERASE III GAMMA-TAU SUBUNIT"/>
    <property type="match status" value="1"/>
</dbReference>
<dbReference type="GO" id="GO:0003887">
    <property type="term" value="F:DNA-directed DNA polymerase activity"/>
    <property type="evidence" value="ECO:0007669"/>
    <property type="project" value="UniProtKB-EC"/>
</dbReference>
<sequence length="355" mass="38699">MSAVSDELTPDRIENCPHPRETQVLHGHESAEQSFLTAINAKKLHHAWLLEGPKGCGKASLAYRVARTLLGAQVDAANGLLGVAEADPVTRQITAGSYPDLMSITNGWNEKTKKWRNEISVDQVRKISGLFANRAAGNGWRVCIIDCADDLNHNAANALLKTLEEPPKQGLLLLVCHRPGRMLATIRSRCRRLVLRAPGEDISRQVAMASGADETSAKLAATLAQGCPGRAAQIANAGGLELWNWIEQVFANLPKLNKAEVHVMANRLAVKNARQSMLLFLALLQLRLQQEIHRLSLLGTADLLAPWLLVLEDNRSLQADIDRINLDPAMSLYQLIAAIAQAAIQSQNIERAGAV</sequence>
<dbReference type="GO" id="GO:0006261">
    <property type="term" value="P:DNA-templated DNA replication"/>
    <property type="evidence" value="ECO:0007669"/>
    <property type="project" value="TreeGrafter"/>
</dbReference>
<dbReference type="EMBL" id="UOEE01000066">
    <property type="protein sequence ID" value="VAV88472.1"/>
    <property type="molecule type" value="Genomic_DNA"/>
</dbReference>
<dbReference type="NCBIfam" id="NF005677">
    <property type="entry name" value="PRK07471.1"/>
    <property type="match status" value="1"/>
</dbReference>
<dbReference type="Pfam" id="PF13177">
    <property type="entry name" value="DNA_pol3_delta2"/>
    <property type="match status" value="1"/>
</dbReference>
<proteinExistence type="predicted"/>
<dbReference type="SUPFAM" id="SSF52540">
    <property type="entry name" value="P-loop containing nucleoside triphosphate hydrolases"/>
    <property type="match status" value="1"/>
</dbReference>
<protein>
    <submittedName>
        <fullName evidence="1">DNA polymerase III delta prime subunit</fullName>
        <ecNumber evidence="1">2.7.7.7</ecNumber>
    </submittedName>
</protein>
<dbReference type="InterPro" id="IPR050238">
    <property type="entry name" value="DNA_Rep/Repair_Clamp_Loader"/>
</dbReference>
<gene>
    <name evidence="1" type="ORF">MNBD_ALPHA06-1701</name>
</gene>
<keyword evidence="1" id="KW-0808">Transferase</keyword>
<evidence type="ECO:0000313" key="1">
    <source>
        <dbReference type="EMBL" id="VAV88472.1"/>
    </source>
</evidence>
<dbReference type="PANTHER" id="PTHR11669:SF8">
    <property type="entry name" value="DNA POLYMERASE III SUBUNIT DELTA"/>
    <property type="match status" value="1"/>
</dbReference>
<dbReference type="Gene3D" id="3.40.50.300">
    <property type="entry name" value="P-loop containing nucleotide triphosphate hydrolases"/>
    <property type="match status" value="1"/>
</dbReference>
<reference evidence="1" key="1">
    <citation type="submission" date="2018-06" db="EMBL/GenBank/DDBJ databases">
        <authorList>
            <person name="Zhirakovskaya E."/>
        </authorList>
    </citation>
    <scope>NUCLEOTIDE SEQUENCE</scope>
</reference>
<organism evidence="1">
    <name type="scientific">hydrothermal vent metagenome</name>
    <dbReference type="NCBI Taxonomy" id="652676"/>
    <lineage>
        <taxon>unclassified sequences</taxon>
        <taxon>metagenomes</taxon>
        <taxon>ecological metagenomes</taxon>
    </lineage>
</organism>
<dbReference type="EC" id="2.7.7.7" evidence="1"/>
<dbReference type="GO" id="GO:0009360">
    <property type="term" value="C:DNA polymerase III complex"/>
    <property type="evidence" value="ECO:0007669"/>
    <property type="project" value="TreeGrafter"/>
</dbReference>
<name>A0A3B0R7L4_9ZZZZ</name>
<accession>A0A3B0R7L4</accession>
<dbReference type="AlphaFoldDB" id="A0A3B0R7L4"/>
<dbReference type="InterPro" id="IPR027417">
    <property type="entry name" value="P-loop_NTPase"/>
</dbReference>